<comment type="caution">
    <text evidence="1">The sequence shown here is derived from an EMBL/GenBank/DDBJ whole genome shotgun (WGS) entry which is preliminary data.</text>
</comment>
<dbReference type="EMBL" id="VNHT01000059">
    <property type="protein sequence ID" value="TYP80433.1"/>
    <property type="molecule type" value="Genomic_DNA"/>
</dbReference>
<evidence type="ECO:0000313" key="1">
    <source>
        <dbReference type="EMBL" id="TYP80433.1"/>
    </source>
</evidence>
<organism evidence="1 2">
    <name type="scientific">Nitrosomonas communis</name>
    <dbReference type="NCBI Taxonomy" id="44574"/>
    <lineage>
        <taxon>Bacteria</taxon>
        <taxon>Pseudomonadati</taxon>
        <taxon>Pseudomonadota</taxon>
        <taxon>Betaproteobacteria</taxon>
        <taxon>Nitrosomonadales</taxon>
        <taxon>Nitrosomonadaceae</taxon>
        <taxon>Nitrosomonas</taxon>
    </lineage>
</organism>
<name>A0A5D3Y966_9PROT</name>
<dbReference type="Proteomes" id="UP000324176">
    <property type="component" value="Unassembled WGS sequence"/>
</dbReference>
<sequence>MGCDDGNSQFTRYFSIGYGSINDYFDYKVTIYHP</sequence>
<accession>A0A5D3Y966</accession>
<dbReference type="AlphaFoldDB" id="A0A5D3Y966"/>
<protein>
    <submittedName>
        <fullName evidence="1">Uncharacterized protein</fullName>
    </submittedName>
</protein>
<gene>
    <name evidence="1" type="ORF">BCL69_10599</name>
</gene>
<reference evidence="1 2" key="1">
    <citation type="submission" date="2019-07" db="EMBL/GenBank/DDBJ databases">
        <title>Active sludge and wastewater microbial communities from Klosterneuburg, Austria.</title>
        <authorList>
            <person name="Wagner M."/>
        </authorList>
    </citation>
    <scope>NUCLEOTIDE SEQUENCE [LARGE SCALE GENOMIC DNA]</scope>
    <source>
        <strain evidence="1 2">Nm2</strain>
    </source>
</reference>
<proteinExistence type="predicted"/>
<evidence type="ECO:0000313" key="2">
    <source>
        <dbReference type="Proteomes" id="UP000324176"/>
    </source>
</evidence>